<accession>A0A3A8RAN1</accession>
<dbReference type="Proteomes" id="UP000282656">
    <property type="component" value="Unassembled WGS sequence"/>
</dbReference>
<evidence type="ECO:0000313" key="1">
    <source>
        <dbReference type="EMBL" id="RKH72474.1"/>
    </source>
</evidence>
<keyword evidence="2" id="KW-1185">Reference proteome</keyword>
<evidence type="ECO:0000313" key="2">
    <source>
        <dbReference type="Proteomes" id="UP000282656"/>
    </source>
</evidence>
<evidence type="ECO:0008006" key="3">
    <source>
        <dbReference type="Google" id="ProtNLM"/>
    </source>
</evidence>
<comment type="caution">
    <text evidence="1">The sequence shown here is derived from an EMBL/GenBank/DDBJ whole genome shotgun (WGS) entry which is preliminary data.</text>
</comment>
<dbReference type="AlphaFoldDB" id="A0A3A8RAN1"/>
<proteinExistence type="predicted"/>
<name>A0A3A8RAN1_9BACT</name>
<organism evidence="1 2">
    <name type="scientific">Corallococcus interemptor</name>
    <dbReference type="NCBI Taxonomy" id="2316720"/>
    <lineage>
        <taxon>Bacteria</taxon>
        <taxon>Pseudomonadati</taxon>
        <taxon>Myxococcota</taxon>
        <taxon>Myxococcia</taxon>
        <taxon>Myxococcales</taxon>
        <taxon>Cystobacterineae</taxon>
        <taxon>Myxococcaceae</taxon>
        <taxon>Corallococcus</taxon>
    </lineage>
</organism>
<dbReference type="PROSITE" id="PS51257">
    <property type="entry name" value="PROKAR_LIPOPROTEIN"/>
    <property type="match status" value="1"/>
</dbReference>
<dbReference type="EMBL" id="RAWM01000008">
    <property type="protein sequence ID" value="RKH72474.1"/>
    <property type="molecule type" value="Genomic_DNA"/>
</dbReference>
<reference evidence="2" key="1">
    <citation type="submission" date="2018-09" db="EMBL/GenBank/DDBJ databases">
        <authorList>
            <person name="Livingstone P.G."/>
            <person name="Whitworth D.E."/>
        </authorList>
    </citation>
    <scope>NUCLEOTIDE SEQUENCE [LARGE SCALE GENOMIC DNA]</scope>
    <source>
        <strain evidence="2">AB047A</strain>
    </source>
</reference>
<sequence>MPPLPRVLLLSLALLLGCATRPREEAPAAAPLQTAAAPVKPRVIQGPDGITFLWRGNCIIVEIQTQEGVEWDDSACDKNVQGAIGFTYGWLPDRLVRAFLFAESIVCGGEGCASAGRSVRFYVTWSQVPWLRTIHTDDRLEIRMSTALADLVEGYASIYTAERESLKQALKEENPSGLQLEAWAARPDASFSRWLDAIDNHGGDSCQPFLMPKREVTLEEVEDVKGYSLAFYAFAMTHELAHLTQGASCGESADADELTREIACDEKAFNWLARKDSALPHAFIAPMILFAHHQLRLEPLLAKEAHYAPGKSYSDENPAARWQERAEVLMNRWMGLCWDMDLAQQTSDNNCRKGWRAALIHTSQLMAHPLPGPCGSTKSLPRPLIQADPTAARCLRLREEDTDQRVYIRDGDPPVMSQTQRYKNICDRPVRCNLQVAMGTVSKLESEPEQWEPYRSRMFPFELGPGQIHRFAATLEWTADEKRMPSVRYPYPPGQDMDLLACEFTGPPQAPAPSTKAPSCQEVNDLISSAHQRFENLRGRPQESTTSGVRLWEMREGFPDAEHCRVGASETRTWVHCSSDDFTSEDELQEEHRRFVARLLECLPTASAKVARPRREAGNPHVLNTFVEDESLPLWFRVTRVTDTTEPPLHRLSVRIGLSSFHAAP</sequence>
<gene>
    <name evidence="1" type="ORF">D7X96_05175</name>
</gene>
<protein>
    <recommendedName>
        <fullName evidence="3">Lipoprotein</fullName>
    </recommendedName>
</protein>